<organism evidence="1 2">
    <name type="scientific">Methylomonas paludis</name>
    <dbReference type="NCBI Taxonomy" id="1173101"/>
    <lineage>
        <taxon>Bacteria</taxon>
        <taxon>Pseudomonadati</taxon>
        <taxon>Pseudomonadota</taxon>
        <taxon>Gammaproteobacteria</taxon>
        <taxon>Methylococcales</taxon>
        <taxon>Methylococcaceae</taxon>
        <taxon>Methylomonas</taxon>
    </lineage>
</organism>
<dbReference type="Gene3D" id="1.10.4200.10">
    <property type="entry name" value="Triphosphoribosyl-dephospho-CoA protein"/>
    <property type="match status" value="1"/>
</dbReference>
<dbReference type="KEGG" id="mpad:KEF85_11465"/>
<dbReference type="EMBL" id="CP073754">
    <property type="protein sequence ID" value="QWF69969.1"/>
    <property type="molecule type" value="Genomic_DNA"/>
</dbReference>
<dbReference type="Pfam" id="PF01874">
    <property type="entry name" value="CitG"/>
    <property type="match status" value="1"/>
</dbReference>
<dbReference type="PANTHER" id="PTHR42280">
    <property type="entry name" value="CITG FAMILY PROTEIN"/>
    <property type="match status" value="1"/>
</dbReference>
<proteinExistence type="predicted"/>
<sequence>MLTQTQLAEAYRQACEIELQAFKPGNVSIYSAGHDMTVADFRTSAEVSAEPITRPEYSLGEKIYYAVKATRAAVACNTNLGIVLLCAPLLQAAYLCRPGQSLQQALSEVLDNTSITDAEWVFKAIRLAAPGGLGEAARQDVNQAAEVDLRQAMALAGDRDRIAYQYAYKYKDIFEFSILEYNRAFVLSDDSGWAALAVYCEMLARFPDSHIERKYGKQYTDWVQSQILPLCDDIRQAHKLEQVWSKLKSIDKALKAKKINPGTTADMTVATVLAVSLRESLDTINTAPP</sequence>
<dbReference type="InterPro" id="IPR002736">
    <property type="entry name" value="CitG"/>
</dbReference>
<dbReference type="RefSeq" id="WP_215580685.1">
    <property type="nucleotide sequence ID" value="NZ_CP073754.1"/>
</dbReference>
<dbReference type="GO" id="GO:0005524">
    <property type="term" value="F:ATP binding"/>
    <property type="evidence" value="ECO:0007669"/>
    <property type="project" value="InterPro"/>
</dbReference>
<protein>
    <submittedName>
        <fullName evidence="1">Triphosphoribosyl-dephospho-CoA synthase</fullName>
    </submittedName>
</protein>
<dbReference type="PANTHER" id="PTHR42280:SF1">
    <property type="entry name" value="CITG FAMILY PROTEIN"/>
    <property type="match status" value="1"/>
</dbReference>
<dbReference type="Proteomes" id="UP000676649">
    <property type="component" value="Chromosome"/>
</dbReference>
<evidence type="ECO:0000313" key="2">
    <source>
        <dbReference type="Proteomes" id="UP000676649"/>
    </source>
</evidence>
<name>A0A975MM99_9GAMM</name>
<evidence type="ECO:0000313" key="1">
    <source>
        <dbReference type="EMBL" id="QWF69969.1"/>
    </source>
</evidence>
<reference evidence="1" key="1">
    <citation type="submission" date="2021-04" db="EMBL/GenBank/DDBJ databases">
        <title>Draft genome sequence data of methanotrophic Methylovulum sp. strain S1L and Methylomonas sp. strain S2AM isolated from boreal lake water columns.</title>
        <authorList>
            <person name="Rissanen A.J."/>
            <person name="Mangayil R."/>
            <person name="Svenning M.M."/>
            <person name="Khanongnuch R."/>
        </authorList>
    </citation>
    <scope>NUCLEOTIDE SEQUENCE</scope>
    <source>
        <strain evidence="1">S2AM</strain>
    </source>
</reference>
<gene>
    <name evidence="1" type="ORF">KEF85_11465</name>
</gene>
<dbReference type="GO" id="GO:0046917">
    <property type="term" value="F:triphosphoribosyl-dephospho-CoA synthase activity"/>
    <property type="evidence" value="ECO:0007669"/>
    <property type="project" value="InterPro"/>
</dbReference>
<keyword evidence="2" id="KW-1185">Reference proteome</keyword>
<dbReference type="AlphaFoldDB" id="A0A975MM99"/>
<accession>A0A975MM99</accession>